<dbReference type="InterPro" id="IPR025705">
    <property type="entry name" value="Beta_hexosaminidase_sua/sub"/>
</dbReference>
<dbReference type="PRINTS" id="PR00738">
    <property type="entry name" value="GLHYDRLASE20"/>
</dbReference>
<sequence>MVADAQRRTKKCVRSLVEPERIYPKRRKTMAGCTLMAGVMLLYLTVVVRQNTASDDNVTAEKVSYFVKSYKCINNTCIFSKLPSVEKENSGLDGSIDVCRLTCGRYGSLWPKPTVNTTIGKSVIEFGLDNIKFDTSLMADQLSKEYMSEATQVFVSSIKKFCVPSCVSYATIPIISITTSTPFDYIKLTTNESYSLKINIEGDRIVINIKAKTVYGARNGLETLRQLVATYGSSLSKKKLVIAGDVQISDQPMYAYRGFMLDTARHYFPMATIKRHIDAMAHSKLNVFHWHATDSHSFPLDLPSAPLMSKYGAYSPDEIYSFKEIKDLLRYALVRGVRIIIEIDSPAHAGNGWQWGKASGYGDMAVCVDKGPWRKYCVQPPCGQLNPINTNTYKWLGKIYKDLINVLPKGEAFHMGGDEVALNCWNTTTEITNWMKTNNRSLDEEGYLDLWSQFHANSLSEYDKEAGDVNSDIIVWSSGLTEPEIIEKYLDKKRYTVEAWEGSNIPVELVKLGYKVIIALKDVYYLDHGFWTPTNYHTWKQIYNNKMPIVDNPNLILGAETCMWSEYVDDNAVDSKVWPRAAALAERLWSNPTTNAPSAEYRFLQHRERLVTLGLKADTVTPEWCYLHDGRCIL</sequence>
<evidence type="ECO:0000256" key="7">
    <source>
        <dbReference type="ARBA" id="ARBA00023295"/>
    </source>
</evidence>
<dbReference type="EnsemblMetazoa" id="XM_008184839.3">
    <property type="protein sequence ID" value="XP_008183061.2"/>
    <property type="gene ID" value="LOC100169353"/>
</dbReference>
<dbReference type="Gene3D" id="3.20.20.80">
    <property type="entry name" value="Glycosidases"/>
    <property type="match status" value="1"/>
</dbReference>
<dbReference type="SUPFAM" id="SSF55545">
    <property type="entry name" value="beta-N-acetylhexosaminidase-like domain"/>
    <property type="match status" value="1"/>
</dbReference>
<dbReference type="Proteomes" id="UP000007819">
    <property type="component" value="Chromosome A1"/>
</dbReference>
<dbReference type="Pfam" id="PF14845">
    <property type="entry name" value="Glycohydro_20b2"/>
    <property type="match status" value="1"/>
</dbReference>
<keyword evidence="7" id="KW-0326">Glycosidase</keyword>
<name>A0A8R2B601_ACYPI</name>
<evidence type="ECO:0000256" key="6">
    <source>
        <dbReference type="ARBA" id="ARBA00023180"/>
    </source>
</evidence>
<dbReference type="InterPro" id="IPR015883">
    <property type="entry name" value="Glyco_hydro_20_cat"/>
</dbReference>
<keyword evidence="9" id="KW-0472">Membrane</keyword>
<dbReference type="Gene3D" id="3.30.379.10">
    <property type="entry name" value="Chitobiase/beta-hexosaminidase domain 2-like"/>
    <property type="match status" value="1"/>
</dbReference>
<dbReference type="RefSeq" id="XP_008183061.2">
    <property type="nucleotide sequence ID" value="XM_008184839.2"/>
</dbReference>
<dbReference type="GO" id="GO:0030203">
    <property type="term" value="P:glycosaminoglycan metabolic process"/>
    <property type="evidence" value="ECO:0007669"/>
    <property type="project" value="TreeGrafter"/>
</dbReference>
<dbReference type="GeneID" id="100169353"/>
<feature type="active site" description="Proton donor" evidence="8">
    <location>
        <position position="419"/>
    </location>
</feature>
<reference evidence="12" key="2">
    <citation type="submission" date="2022-06" db="UniProtKB">
        <authorList>
            <consortium name="EnsemblMetazoa"/>
        </authorList>
    </citation>
    <scope>IDENTIFICATION</scope>
</reference>
<reference evidence="13" key="1">
    <citation type="submission" date="2010-06" db="EMBL/GenBank/DDBJ databases">
        <authorList>
            <person name="Jiang H."/>
            <person name="Abraham K."/>
            <person name="Ali S."/>
            <person name="Alsbrooks S.L."/>
            <person name="Anim B.N."/>
            <person name="Anosike U.S."/>
            <person name="Attaway T."/>
            <person name="Bandaranaike D.P."/>
            <person name="Battles P.K."/>
            <person name="Bell S.N."/>
            <person name="Bell A.V."/>
            <person name="Beltran B."/>
            <person name="Bickham C."/>
            <person name="Bustamante Y."/>
            <person name="Caleb T."/>
            <person name="Canada A."/>
            <person name="Cardenas V."/>
            <person name="Carter K."/>
            <person name="Chacko J."/>
            <person name="Chandrabose M.N."/>
            <person name="Chavez D."/>
            <person name="Chavez A."/>
            <person name="Chen L."/>
            <person name="Chu H.-S."/>
            <person name="Claassen K.J."/>
            <person name="Cockrell R."/>
            <person name="Collins M."/>
            <person name="Cooper J.A."/>
            <person name="Cree A."/>
            <person name="Curry S.M."/>
            <person name="Da Y."/>
            <person name="Dao M.D."/>
            <person name="Das B."/>
            <person name="Davila M.-L."/>
            <person name="Davy-Carroll L."/>
            <person name="Denson S."/>
            <person name="Dinh H."/>
            <person name="Ebong V.E."/>
            <person name="Edwards J.R."/>
            <person name="Egan A."/>
            <person name="El-Daye J."/>
            <person name="Escobedo L."/>
            <person name="Fernandez S."/>
            <person name="Fernando P.R."/>
            <person name="Flagg N."/>
            <person name="Forbes L.D."/>
            <person name="Fowler R.G."/>
            <person name="Fu Q."/>
            <person name="Gabisi R.A."/>
            <person name="Ganer J."/>
            <person name="Garbino Pronczuk A."/>
            <person name="Garcia R.M."/>
            <person name="Garner T."/>
            <person name="Garrett T.E."/>
            <person name="Gonzalez D.A."/>
            <person name="Hamid H."/>
            <person name="Hawkins E.S."/>
            <person name="Hirani K."/>
            <person name="Hogues M.E."/>
            <person name="Hollins B."/>
            <person name="Hsiao C.-H."/>
            <person name="Jabil R."/>
            <person name="James M.L."/>
            <person name="Jhangiani S.N."/>
            <person name="Johnson B."/>
            <person name="Johnson Q."/>
            <person name="Joshi V."/>
            <person name="Kalu J.B."/>
            <person name="Kam C."/>
            <person name="Kashfia A."/>
            <person name="Keebler J."/>
            <person name="Kisamo H."/>
            <person name="Kovar C.L."/>
            <person name="Lago L.A."/>
            <person name="Lai C.-Y."/>
            <person name="Laidlaw J."/>
            <person name="Lara F."/>
            <person name="Le T.-K."/>
            <person name="Lee S.L."/>
            <person name="Legall F.H."/>
            <person name="Lemon S.J."/>
            <person name="Lewis L.R."/>
            <person name="Li B."/>
            <person name="Liu Y."/>
            <person name="Liu Y.-S."/>
            <person name="Lopez J."/>
            <person name="Lozado R.J."/>
            <person name="Lu J."/>
            <person name="Madu R.C."/>
            <person name="Maheshwari M."/>
            <person name="Maheshwari R."/>
            <person name="Malloy K."/>
            <person name="Martinez E."/>
            <person name="Mathew T."/>
            <person name="Mercado I.C."/>
            <person name="Mercado C."/>
            <person name="Meyer B."/>
            <person name="Montgomery K."/>
            <person name="Morgan M.B."/>
            <person name="Munidasa M."/>
            <person name="Nazareth L.V."/>
            <person name="Nelson J."/>
            <person name="Ng B.M."/>
            <person name="Nguyen N.B."/>
            <person name="Nguyen P.Q."/>
            <person name="Nguyen T."/>
            <person name="Obregon M."/>
            <person name="Okwuonu G.O."/>
            <person name="Onwere C.G."/>
            <person name="Orozco G."/>
            <person name="Parra A."/>
            <person name="Patel S."/>
            <person name="Patil S."/>
            <person name="Perez A."/>
            <person name="Perez Y."/>
            <person name="Pham C."/>
            <person name="Primus E.L."/>
            <person name="Pu L.-L."/>
            <person name="Puazo M."/>
            <person name="Qin X."/>
            <person name="Quiroz J.B."/>
            <person name="Reese J."/>
            <person name="Richards S."/>
            <person name="Rives C.M."/>
            <person name="Robberts R."/>
            <person name="Ruiz S.J."/>
            <person name="Ruiz M.J."/>
            <person name="Santibanez J."/>
            <person name="Schneider B.W."/>
            <person name="Sisson I."/>
            <person name="Smith M."/>
            <person name="Sodergren E."/>
            <person name="Song X.-Z."/>
            <person name="Song B.B."/>
            <person name="Summersgill H."/>
            <person name="Thelus R."/>
            <person name="Thornton R.D."/>
            <person name="Trejos Z.Y."/>
            <person name="Usmani K."/>
            <person name="Vattathil S."/>
            <person name="Villasana D."/>
            <person name="Walker D.L."/>
            <person name="Wang S."/>
            <person name="Wang K."/>
            <person name="White C.S."/>
            <person name="Williams A.C."/>
            <person name="Williamson J."/>
            <person name="Wilson K."/>
            <person name="Woghiren I.O."/>
            <person name="Woodworth J.R."/>
            <person name="Worley K.C."/>
            <person name="Wright R.A."/>
            <person name="Wu W."/>
            <person name="Young L."/>
            <person name="Zhang L."/>
            <person name="Zhang J."/>
            <person name="Zhu Y."/>
            <person name="Muzny D.M."/>
            <person name="Weinstock G."/>
            <person name="Gibbs R.A."/>
        </authorList>
    </citation>
    <scope>NUCLEOTIDE SEQUENCE [LARGE SCALE GENOMIC DNA]</scope>
    <source>
        <strain evidence="13">LSR1</strain>
    </source>
</reference>
<dbReference type="EC" id="3.2.1.52" evidence="3"/>
<evidence type="ECO:0000259" key="10">
    <source>
        <dbReference type="Pfam" id="PF00728"/>
    </source>
</evidence>
<evidence type="ECO:0000256" key="1">
    <source>
        <dbReference type="ARBA" id="ARBA00001231"/>
    </source>
</evidence>
<dbReference type="InterPro" id="IPR029019">
    <property type="entry name" value="HEX_eukaryotic_N"/>
</dbReference>
<dbReference type="GO" id="GO:0005975">
    <property type="term" value="P:carbohydrate metabolic process"/>
    <property type="evidence" value="ECO:0007669"/>
    <property type="project" value="InterPro"/>
</dbReference>
<comment type="similarity">
    <text evidence="2">Belongs to the glycosyl hydrolase 20 family.</text>
</comment>
<keyword evidence="9" id="KW-0812">Transmembrane</keyword>
<keyword evidence="6" id="KW-0325">Glycoprotein</keyword>
<dbReference type="PANTHER" id="PTHR22600">
    <property type="entry name" value="BETA-HEXOSAMINIDASE"/>
    <property type="match status" value="1"/>
</dbReference>
<dbReference type="InterPro" id="IPR017853">
    <property type="entry name" value="GH"/>
</dbReference>
<dbReference type="Pfam" id="PF00728">
    <property type="entry name" value="Glyco_hydro_20"/>
    <property type="match status" value="1"/>
</dbReference>
<proteinExistence type="inferred from homology"/>
<organism evidence="12 13">
    <name type="scientific">Acyrthosiphon pisum</name>
    <name type="common">Pea aphid</name>
    <dbReference type="NCBI Taxonomy" id="7029"/>
    <lineage>
        <taxon>Eukaryota</taxon>
        <taxon>Metazoa</taxon>
        <taxon>Ecdysozoa</taxon>
        <taxon>Arthropoda</taxon>
        <taxon>Hexapoda</taxon>
        <taxon>Insecta</taxon>
        <taxon>Pterygota</taxon>
        <taxon>Neoptera</taxon>
        <taxon>Paraneoptera</taxon>
        <taxon>Hemiptera</taxon>
        <taxon>Sternorrhyncha</taxon>
        <taxon>Aphidomorpha</taxon>
        <taxon>Aphidoidea</taxon>
        <taxon>Aphididae</taxon>
        <taxon>Macrosiphini</taxon>
        <taxon>Acyrthosiphon</taxon>
    </lineage>
</organism>
<evidence type="ECO:0000259" key="11">
    <source>
        <dbReference type="Pfam" id="PF14845"/>
    </source>
</evidence>
<evidence type="ECO:0000256" key="5">
    <source>
        <dbReference type="ARBA" id="ARBA00022801"/>
    </source>
</evidence>
<evidence type="ECO:0000313" key="12">
    <source>
        <dbReference type="EnsemblMetazoa" id="XP_008183061.2"/>
    </source>
</evidence>
<accession>A0A8R2B601</accession>
<dbReference type="PANTHER" id="PTHR22600:SF42">
    <property type="entry name" value="BETA-N-ACETYLHEXOSAMINIDASE"/>
    <property type="match status" value="1"/>
</dbReference>
<dbReference type="GO" id="GO:0016231">
    <property type="term" value="F:beta-N-acetylglucosaminidase activity"/>
    <property type="evidence" value="ECO:0007669"/>
    <property type="project" value="TreeGrafter"/>
</dbReference>
<keyword evidence="5" id="KW-0378">Hydrolase</keyword>
<evidence type="ECO:0000256" key="4">
    <source>
        <dbReference type="ARBA" id="ARBA00022729"/>
    </source>
</evidence>
<dbReference type="InterPro" id="IPR029018">
    <property type="entry name" value="Hex-like_dom2"/>
</dbReference>
<keyword evidence="4" id="KW-0732">Signal</keyword>
<evidence type="ECO:0000256" key="9">
    <source>
        <dbReference type="SAM" id="Phobius"/>
    </source>
</evidence>
<evidence type="ECO:0000256" key="2">
    <source>
        <dbReference type="ARBA" id="ARBA00006285"/>
    </source>
</evidence>
<dbReference type="OrthoDB" id="428480at2759"/>
<evidence type="ECO:0000256" key="3">
    <source>
        <dbReference type="ARBA" id="ARBA00012663"/>
    </source>
</evidence>
<feature type="domain" description="Glycoside hydrolase family 20 catalytic" evidence="10">
    <location>
        <begin position="254"/>
        <end position="591"/>
    </location>
</feature>
<dbReference type="FunFam" id="3.20.20.80:FF:000063">
    <property type="entry name" value="Beta-hexosaminidase"/>
    <property type="match status" value="1"/>
</dbReference>
<protein>
    <recommendedName>
        <fullName evidence="3">beta-N-acetylhexosaminidase</fullName>
        <ecNumber evidence="3">3.2.1.52</ecNumber>
    </recommendedName>
</protein>
<feature type="domain" description="Beta-hexosaminidase eukaryotic type N-terminal" evidence="11">
    <location>
        <begin position="109"/>
        <end position="227"/>
    </location>
</feature>
<keyword evidence="9" id="KW-1133">Transmembrane helix</keyword>
<comment type="catalytic activity">
    <reaction evidence="1">
        <text>Hydrolysis of terminal non-reducing N-acetyl-D-hexosamine residues in N-acetyl-beta-D-hexosaminides.</text>
        <dbReference type="EC" id="3.2.1.52"/>
    </reaction>
</comment>
<dbReference type="AlphaFoldDB" id="A0A8R2B601"/>
<evidence type="ECO:0000313" key="13">
    <source>
        <dbReference type="Proteomes" id="UP000007819"/>
    </source>
</evidence>
<keyword evidence="13" id="KW-1185">Reference proteome</keyword>
<dbReference type="CDD" id="cd06562">
    <property type="entry name" value="GH20_HexA_HexB-like"/>
    <property type="match status" value="1"/>
</dbReference>
<dbReference type="SUPFAM" id="SSF51445">
    <property type="entry name" value="(Trans)glycosidases"/>
    <property type="match status" value="1"/>
</dbReference>
<feature type="transmembrane region" description="Helical" evidence="9">
    <location>
        <begin position="29"/>
        <end position="48"/>
    </location>
</feature>
<dbReference type="GO" id="GO:0005886">
    <property type="term" value="C:plasma membrane"/>
    <property type="evidence" value="ECO:0007669"/>
    <property type="project" value="TreeGrafter"/>
</dbReference>
<evidence type="ECO:0000256" key="8">
    <source>
        <dbReference type="PIRSR" id="PIRSR625705-1"/>
    </source>
</evidence>